<accession>A0A1I8B6G8</accession>
<reference evidence="2" key="1">
    <citation type="submission" date="2016-11" db="UniProtKB">
        <authorList>
            <consortium name="WormBaseParasite"/>
        </authorList>
    </citation>
    <scope>IDENTIFICATION</scope>
</reference>
<evidence type="ECO:0000313" key="1">
    <source>
        <dbReference type="Proteomes" id="UP000095281"/>
    </source>
</evidence>
<keyword evidence="1" id="KW-1185">Reference proteome</keyword>
<sequence length="300" mass="35900">MNLLPAKTNLDVIKCLNFNQLNNMQQSNRHFCALINKYKNELAIKVCDSIELVVYKNYVCKQVEQDPGALDFNLSEELKLKWKAAIQEKIPMYFYDYVYFSKVKFEETNQKYKMNEIANLFLISEETYGTAPKVLRLQVQRYPETIEEMLIYRYWLERLSHCFFENINAEHTVLNPGMIDLLFDGSPPLKLQTKYFHFYADLYDSHKKFEFMYHHVTIHGSKGIYYGDNSKLKMRGEMKKEEERFYQPQDEGKEEEEGVFCKVVDYEFFGVDKPEKHVKMYLCFPIGSKKFMSLEYDWNH</sequence>
<dbReference type="Proteomes" id="UP000095281">
    <property type="component" value="Unplaced"/>
</dbReference>
<name>A0A1I8B6G8_MELHA</name>
<evidence type="ECO:0000313" key="2">
    <source>
        <dbReference type="WBParaSite" id="MhA1_Contig1421.frz3.gene3"/>
    </source>
</evidence>
<organism evidence="1 2">
    <name type="scientific">Meloidogyne hapla</name>
    <name type="common">Root-knot nematode worm</name>
    <dbReference type="NCBI Taxonomy" id="6305"/>
    <lineage>
        <taxon>Eukaryota</taxon>
        <taxon>Metazoa</taxon>
        <taxon>Ecdysozoa</taxon>
        <taxon>Nematoda</taxon>
        <taxon>Chromadorea</taxon>
        <taxon>Rhabditida</taxon>
        <taxon>Tylenchina</taxon>
        <taxon>Tylenchomorpha</taxon>
        <taxon>Tylenchoidea</taxon>
        <taxon>Meloidogynidae</taxon>
        <taxon>Meloidogyninae</taxon>
        <taxon>Meloidogyne</taxon>
    </lineage>
</organism>
<dbReference type="AlphaFoldDB" id="A0A1I8B6G8"/>
<proteinExistence type="predicted"/>
<dbReference type="WBParaSite" id="MhA1_Contig1421.frz3.gene3">
    <property type="protein sequence ID" value="MhA1_Contig1421.frz3.gene3"/>
    <property type="gene ID" value="MhA1_Contig1421.frz3.gene3"/>
</dbReference>
<protein>
    <submittedName>
        <fullName evidence="2">F-box domain-containing protein</fullName>
    </submittedName>
</protein>